<keyword evidence="2" id="KW-1185">Reference proteome</keyword>
<dbReference type="Proteomes" id="UP001150001">
    <property type="component" value="Unassembled WGS sequence"/>
</dbReference>
<reference evidence="1" key="1">
    <citation type="submission" date="2022-11" db="EMBL/GenBank/DDBJ databases">
        <title>Role of the vibriolysin VemA secreted by the emergent pathogen Vibrio europaeus in the colonization of Manila clam mucus.</title>
        <authorList>
            <person name="Martinez C."/>
            <person name="Rodriguez S."/>
            <person name="Vences A."/>
            <person name="Barja J.L."/>
            <person name="Toranzo A.E."/>
            <person name="Dubert J."/>
        </authorList>
    </citation>
    <scope>NUCLEOTIDE SEQUENCE</scope>
    <source>
        <strain evidence="1">3454</strain>
    </source>
</reference>
<evidence type="ECO:0000313" key="2">
    <source>
        <dbReference type="Proteomes" id="UP001150001"/>
    </source>
</evidence>
<sequence length="72" mass="7560">MSEFDLTKEQRSVIAKELQGVAEQAVASMHLTKDGSVVVQVGANITVLQPGQAGSAKAASALFQAIEQSREC</sequence>
<dbReference type="RefSeq" id="WP_168780452.1">
    <property type="nucleotide sequence ID" value="NZ_JAPFIQ010000028.1"/>
</dbReference>
<protein>
    <submittedName>
        <fullName evidence="1">Uncharacterized protein</fullName>
    </submittedName>
</protein>
<gene>
    <name evidence="1" type="ORF">OPW20_23515</name>
</gene>
<name>A0ABT5H0I4_9VIBR</name>
<proteinExistence type="predicted"/>
<comment type="caution">
    <text evidence="1">The sequence shown here is derived from an EMBL/GenBank/DDBJ whole genome shotgun (WGS) entry which is preliminary data.</text>
</comment>
<evidence type="ECO:0000313" key="1">
    <source>
        <dbReference type="EMBL" id="MDC5743032.1"/>
    </source>
</evidence>
<organism evidence="1 2">
    <name type="scientific">Vibrio europaeus</name>
    <dbReference type="NCBI Taxonomy" id="300876"/>
    <lineage>
        <taxon>Bacteria</taxon>
        <taxon>Pseudomonadati</taxon>
        <taxon>Pseudomonadota</taxon>
        <taxon>Gammaproteobacteria</taxon>
        <taxon>Vibrionales</taxon>
        <taxon>Vibrionaceae</taxon>
        <taxon>Vibrio</taxon>
        <taxon>Vibrio oreintalis group</taxon>
    </lineage>
</organism>
<accession>A0ABT5H0I4</accession>
<dbReference type="EMBL" id="JAPFIT010000031">
    <property type="protein sequence ID" value="MDC5743032.1"/>
    <property type="molecule type" value="Genomic_DNA"/>
</dbReference>